<feature type="compositionally biased region" description="Low complexity" evidence="1">
    <location>
        <begin position="130"/>
        <end position="142"/>
    </location>
</feature>
<evidence type="ECO:0000313" key="2">
    <source>
        <dbReference type="EMBL" id="QJW94756.1"/>
    </source>
</evidence>
<protein>
    <submittedName>
        <fullName evidence="2">Uncharacterized protein</fullName>
    </submittedName>
</protein>
<name>A0A6M5YN40_9BACT</name>
<feature type="region of interest" description="Disordered" evidence="1">
    <location>
        <begin position="215"/>
        <end position="240"/>
    </location>
</feature>
<evidence type="ECO:0000313" key="3">
    <source>
        <dbReference type="Proteomes" id="UP000503447"/>
    </source>
</evidence>
<evidence type="ECO:0000256" key="1">
    <source>
        <dbReference type="SAM" id="MobiDB-lite"/>
    </source>
</evidence>
<proteinExistence type="predicted"/>
<reference evidence="3" key="1">
    <citation type="submission" date="2020-05" db="EMBL/GenBank/DDBJ databases">
        <title>Frigoriglobus tundricola gen. nov., sp. nov., a psychrotolerant cellulolytic planctomycete of the family Gemmataceae with two divergent copies of 16S rRNA gene.</title>
        <authorList>
            <person name="Kulichevskaya I.S."/>
            <person name="Ivanova A.A."/>
            <person name="Naumoff D.G."/>
            <person name="Beletsky A.V."/>
            <person name="Rijpstra W.I.C."/>
            <person name="Sinninghe Damste J.S."/>
            <person name="Mardanov A.V."/>
            <person name="Ravin N.V."/>
            <person name="Dedysh S.N."/>
        </authorList>
    </citation>
    <scope>NUCLEOTIDE SEQUENCE [LARGE SCALE GENOMIC DNA]</scope>
    <source>
        <strain evidence="3">PL17</strain>
    </source>
</reference>
<gene>
    <name evidence="2" type="ORF">FTUN_2279</name>
</gene>
<dbReference type="EMBL" id="CP053452">
    <property type="protein sequence ID" value="QJW94756.1"/>
    <property type="molecule type" value="Genomic_DNA"/>
</dbReference>
<dbReference type="RefSeq" id="WP_171470683.1">
    <property type="nucleotide sequence ID" value="NZ_CP053452.2"/>
</dbReference>
<organism evidence="2 3">
    <name type="scientific">Frigoriglobus tundricola</name>
    <dbReference type="NCBI Taxonomy" id="2774151"/>
    <lineage>
        <taxon>Bacteria</taxon>
        <taxon>Pseudomonadati</taxon>
        <taxon>Planctomycetota</taxon>
        <taxon>Planctomycetia</taxon>
        <taxon>Gemmatales</taxon>
        <taxon>Gemmataceae</taxon>
        <taxon>Frigoriglobus</taxon>
    </lineage>
</organism>
<keyword evidence="3" id="KW-1185">Reference proteome</keyword>
<dbReference type="AlphaFoldDB" id="A0A6M5YN40"/>
<feature type="region of interest" description="Disordered" evidence="1">
    <location>
        <begin position="117"/>
        <end position="167"/>
    </location>
</feature>
<accession>A0A6M5YN40</accession>
<sequence>MPTQWFYRTPAGKEEGPVSKQQLQSLADVGLIGPTTEIKKRPDGRWVAANKVQGLLDEAKWFYRNGDGDEVGPMTARQLQTLAEVGLIGPNTEIKKRAGGRWVVANKVRGLLDDLDASSPIEEPAPAPPQQAAGDQRAVPATPAVPPPAPNGATGARASGTGERPQVPLWGPSFYPWEEPPAKPRSRLPLIVSGCVAALLVIAFLAGAFDTGTAGPVPDGPGDGTGPHAVESANRRTEAPELEPNKLFSEAKRVLLARLSDVGGTPEANVNAGIELLTKYLARPDATDRTEAALLLEHARTAVSDDTAVQLLLAVGDAERSELAGTSSGFGRADLVLLPKSRVEALSPGFCTRLKTQFTEEGRASQVFVTSQSYRGGGRDHNSIETAFYETLKKNAARATRQADIQRIVDRGEKAKRRDEKERQAVLQNGTDEFKRIVEEPDKYMYGHYTFDGVFGSPLGNLRPQKEPKGYSIAFRCRDTPVAAVARPVKDRLTFVVSDSLGTKLLDLKDGESHARVYCRIRYGDPDTDAFPQAVVYKIDFYADATHQGAPKFTVE</sequence>
<dbReference type="Proteomes" id="UP000503447">
    <property type="component" value="Chromosome"/>
</dbReference>
<dbReference type="KEGG" id="ftj:FTUN_2279"/>